<dbReference type="CDD" id="cd00093">
    <property type="entry name" value="HTH_XRE"/>
    <property type="match status" value="1"/>
</dbReference>
<dbReference type="SMART" id="SM00530">
    <property type="entry name" value="HTH_XRE"/>
    <property type="match status" value="1"/>
</dbReference>
<feature type="domain" description="HTH cro/C1-type" evidence="2">
    <location>
        <begin position="28"/>
        <end position="82"/>
    </location>
</feature>
<name>E1XUN0_STREE</name>
<sequence>MSNLDTLNDFLVLYIILFSGESCMYRRLRDLREDRDLTQKELAKLLSFTTSAYSKIERGERTLTAEVLIDLSNFYNVSTDYLLGITDYPNKIHIK</sequence>
<dbReference type="SUPFAM" id="SSF47413">
    <property type="entry name" value="lambda repressor-like DNA-binding domains"/>
    <property type="match status" value="1"/>
</dbReference>
<dbReference type="GO" id="GO:0003677">
    <property type="term" value="F:DNA binding"/>
    <property type="evidence" value="ECO:0007669"/>
    <property type="project" value="UniProtKB-KW"/>
</dbReference>
<dbReference type="Gene3D" id="1.10.260.40">
    <property type="entry name" value="lambda repressor-like DNA-binding domains"/>
    <property type="match status" value="1"/>
</dbReference>
<dbReference type="PANTHER" id="PTHR46558:SF11">
    <property type="entry name" value="HTH-TYPE TRANSCRIPTIONAL REGULATOR XRE"/>
    <property type="match status" value="1"/>
</dbReference>
<evidence type="ECO:0000313" key="3">
    <source>
        <dbReference type="EMBL" id="CBW37672.1"/>
    </source>
</evidence>
<organism evidence="3">
    <name type="scientific">Streptococcus pneumoniae</name>
    <dbReference type="NCBI Taxonomy" id="1313"/>
    <lineage>
        <taxon>Bacteria</taxon>
        <taxon>Bacillati</taxon>
        <taxon>Bacillota</taxon>
        <taxon>Bacilli</taxon>
        <taxon>Lactobacillales</taxon>
        <taxon>Streptococcaceae</taxon>
        <taxon>Streptococcus</taxon>
    </lineage>
</organism>
<dbReference type="PANTHER" id="PTHR46558">
    <property type="entry name" value="TRACRIPTIONAL REGULATORY PROTEIN-RELATED-RELATED"/>
    <property type="match status" value="1"/>
</dbReference>
<dbReference type="PROSITE" id="PS50943">
    <property type="entry name" value="HTH_CROC1"/>
    <property type="match status" value="1"/>
</dbReference>
<evidence type="ECO:0000256" key="1">
    <source>
        <dbReference type="ARBA" id="ARBA00023125"/>
    </source>
</evidence>
<proteinExistence type="predicted"/>
<dbReference type="Pfam" id="PF01381">
    <property type="entry name" value="HTH_3"/>
    <property type="match status" value="1"/>
</dbReference>
<dbReference type="InterPro" id="IPR001387">
    <property type="entry name" value="Cro/C1-type_HTH"/>
</dbReference>
<dbReference type="EMBL" id="FR670347">
    <property type="protein sequence ID" value="CBW37672.1"/>
    <property type="molecule type" value="Genomic_DNA"/>
</dbReference>
<protein>
    <recommendedName>
        <fullName evidence="2">HTH cro/C1-type domain-containing protein</fullName>
    </recommendedName>
</protein>
<dbReference type="AlphaFoldDB" id="E1XUN0"/>
<evidence type="ECO:0000259" key="2">
    <source>
        <dbReference type="PROSITE" id="PS50943"/>
    </source>
</evidence>
<dbReference type="InterPro" id="IPR010982">
    <property type="entry name" value="Lambda_DNA-bd_dom_sf"/>
</dbReference>
<reference evidence="3" key="1">
    <citation type="journal article" date="2011" name="Antimicrob. Agents Chemother.">
        <title>Heterogeneity of Tn5253-Like Composite Elements in Clinical Streptococcus pneumoniae Isolates.</title>
        <authorList>
            <person name="Mingoia M."/>
            <person name="Tili E."/>
            <person name="Manso E."/>
            <person name="Varaldo P.E."/>
            <person name="Montanari M.P."/>
        </authorList>
    </citation>
    <scope>NUCLEOTIDE SEQUENCE</scope>
    <source>
        <strain evidence="3">Pn19</strain>
    </source>
</reference>
<keyword evidence="1" id="KW-0238">DNA-binding</keyword>
<accession>E1XUN0</accession>